<organism evidence="6 7">
    <name type="scientific">Ailuropoda melanoleuca</name>
    <name type="common">Giant panda</name>
    <dbReference type="NCBI Taxonomy" id="9646"/>
    <lineage>
        <taxon>Eukaryota</taxon>
        <taxon>Metazoa</taxon>
        <taxon>Chordata</taxon>
        <taxon>Craniata</taxon>
        <taxon>Vertebrata</taxon>
        <taxon>Euteleostomi</taxon>
        <taxon>Mammalia</taxon>
        <taxon>Eutheria</taxon>
        <taxon>Laurasiatheria</taxon>
        <taxon>Carnivora</taxon>
        <taxon>Caniformia</taxon>
        <taxon>Ursidae</taxon>
        <taxon>Ailuropoda</taxon>
    </lineage>
</organism>
<dbReference type="GO" id="GO:0070292">
    <property type="term" value="P:N-acylphosphatidylethanolamine metabolic process"/>
    <property type="evidence" value="ECO:0007669"/>
    <property type="project" value="TreeGrafter"/>
</dbReference>
<keyword evidence="4" id="KW-0443">Lipid metabolism</keyword>
<keyword evidence="2" id="KW-0808">Transferase</keyword>
<dbReference type="Proteomes" id="UP000008912">
    <property type="component" value="Unassembled WGS sequence"/>
</dbReference>
<evidence type="ECO:0000256" key="3">
    <source>
        <dbReference type="ARBA" id="ARBA00022801"/>
    </source>
</evidence>
<dbReference type="PANTHER" id="PTHR13943:SF31">
    <property type="entry name" value="PHOSPHOLIPASE A AND ACYLTRANSFERASE 3"/>
    <property type="match status" value="1"/>
</dbReference>
<dbReference type="GO" id="GO:0005737">
    <property type="term" value="C:cytoplasm"/>
    <property type="evidence" value="ECO:0007669"/>
    <property type="project" value="TreeGrafter"/>
</dbReference>
<keyword evidence="3" id="KW-0378">Hydrolase</keyword>
<dbReference type="Gene3D" id="3.90.1720.10">
    <property type="entry name" value="endopeptidase domain like (from Nostoc punctiforme)"/>
    <property type="match status" value="1"/>
</dbReference>
<evidence type="ECO:0000256" key="2">
    <source>
        <dbReference type="ARBA" id="ARBA00022679"/>
    </source>
</evidence>
<comment type="similarity">
    <text evidence="1">Belongs to the H-rev107 family.</text>
</comment>
<accession>A0A7N5JKL9</accession>
<dbReference type="GO" id="GO:0008970">
    <property type="term" value="F:phospholipase A1 activity"/>
    <property type="evidence" value="ECO:0007669"/>
    <property type="project" value="TreeGrafter"/>
</dbReference>
<evidence type="ECO:0000313" key="7">
    <source>
        <dbReference type="Proteomes" id="UP000008912"/>
    </source>
</evidence>
<evidence type="ECO:0000256" key="1">
    <source>
        <dbReference type="ARBA" id="ARBA00007824"/>
    </source>
</evidence>
<dbReference type="Ensembl" id="ENSAMET00000026314.1">
    <property type="protein sequence ID" value="ENSAMEP00000024786.1"/>
    <property type="gene ID" value="ENSAMEG00000018150.2"/>
</dbReference>
<reference evidence="6" key="3">
    <citation type="submission" date="2025-09" db="UniProtKB">
        <authorList>
            <consortium name="Ensembl"/>
        </authorList>
    </citation>
    <scope>IDENTIFICATION</scope>
</reference>
<evidence type="ECO:0000259" key="5">
    <source>
        <dbReference type="PROSITE" id="PS51934"/>
    </source>
</evidence>
<dbReference type="GO" id="GO:0004623">
    <property type="term" value="F:phospholipase A2 activity"/>
    <property type="evidence" value="ECO:0007669"/>
    <property type="project" value="TreeGrafter"/>
</dbReference>
<feature type="domain" description="LRAT" evidence="5">
    <location>
        <begin position="13"/>
        <end position="129"/>
    </location>
</feature>
<dbReference type="GeneTree" id="ENSGT00940000162660"/>
<dbReference type="GO" id="GO:0016410">
    <property type="term" value="F:N-acyltransferase activity"/>
    <property type="evidence" value="ECO:0007669"/>
    <property type="project" value="TreeGrafter"/>
</dbReference>
<name>A0A7N5JKL9_AILME</name>
<sequence>MASAKRGPKVGDLIEIFRPDFQHWAVYVGDGYVVHVTPSGERERAVSGSTKSVPREKVVAKKELLDDVAGRDKYQVNHMHDRQYSALAPDQIVRRAEQHVGQEVPYLMHRGNSRDFAIDMRYEVTTSLSLPKRTLQDK</sequence>
<protein>
    <recommendedName>
        <fullName evidence="5">LRAT domain-containing protein</fullName>
    </recommendedName>
</protein>
<dbReference type="PANTHER" id="PTHR13943">
    <property type="entry name" value="HRAS-LIKE SUPPRESSOR - RELATED"/>
    <property type="match status" value="1"/>
</dbReference>
<evidence type="ECO:0000256" key="4">
    <source>
        <dbReference type="ARBA" id="ARBA00023098"/>
    </source>
</evidence>
<evidence type="ECO:0000313" key="6">
    <source>
        <dbReference type="Ensembl" id="ENSAMEP00000024786.1"/>
    </source>
</evidence>
<dbReference type="PROSITE" id="PS51934">
    <property type="entry name" value="LRAT"/>
    <property type="match status" value="1"/>
</dbReference>
<proteinExistence type="inferred from homology"/>
<dbReference type="Pfam" id="PF04970">
    <property type="entry name" value="LRAT"/>
    <property type="match status" value="1"/>
</dbReference>
<reference evidence="6 7" key="1">
    <citation type="journal article" date="2010" name="Nature">
        <title>The sequence and de novo assembly of the giant panda genome.</title>
        <authorList>
            <person name="Li R."/>
            <person name="Fan W."/>
            <person name="Tian G."/>
            <person name="Zhu H."/>
            <person name="He L."/>
            <person name="Cai J."/>
            <person name="Huang Q."/>
            <person name="Cai Q."/>
            <person name="Li B."/>
            <person name="Bai Y."/>
            <person name="Zhang Z."/>
            <person name="Zhang Y."/>
            <person name="Wang W."/>
            <person name="Li J."/>
            <person name="Wei F."/>
            <person name="Li H."/>
            <person name="Jian M."/>
            <person name="Li J."/>
            <person name="Zhang Z."/>
            <person name="Nielsen R."/>
            <person name="Li D."/>
            <person name="Gu W."/>
            <person name="Yang Z."/>
            <person name="Xuan Z."/>
            <person name="Ryder O.A."/>
            <person name="Leung F.C."/>
            <person name="Zhou Y."/>
            <person name="Cao J."/>
            <person name="Sun X."/>
            <person name="Fu Y."/>
            <person name="Fang X."/>
            <person name="Guo X."/>
            <person name="Wang B."/>
            <person name="Hou R."/>
            <person name="Shen F."/>
            <person name="Mu B."/>
            <person name="Ni P."/>
            <person name="Lin R."/>
            <person name="Qian W."/>
            <person name="Wang G."/>
            <person name="Yu C."/>
            <person name="Nie W."/>
            <person name="Wang J."/>
            <person name="Wu Z."/>
            <person name="Liang H."/>
            <person name="Min J."/>
            <person name="Wu Q."/>
            <person name="Cheng S."/>
            <person name="Ruan J."/>
            <person name="Wang M."/>
            <person name="Shi Z."/>
            <person name="Wen M."/>
            <person name="Liu B."/>
            <person name="Ren X."/>
            <person name="Zheng H."/>
            <person name="Dong D."/>
            <person name="Cook K."/>
            <person name="Shan G."/>
            <person name="Zhang H."/>
            <person name="Kosiol C."/>
            <person name="Xie X."/>
            <person name="Lu Z."/>
            <person name="Zheng H."/>
            <person name="Li Y."/>
            <person name="Steiner C.C."/>
            <person name="Lam T.T."/>
            <person name="Lin S."/>
            <person name="Zhang Q."/>
            <person name="Li G."/>
            <person name="Tian J."/>
            <person name="Gong T."/>
            <person name="Liu H."/>
            <person name="Zhang D."/>
            <person name="Fang L."/>
            <person name="Ye C."/>
            <person name="Zhang J."/>
            <person name="Hu W."/>
            <person name="Xu A."/>
            <person name="Ren Y."/>
            <person name="Zhang G."/>
            <person name="Bruford M.W."/>
            <person name="Li Q."/>
            <person name="Ma L."/>
            <person name="Guo Y."/>
            <person name="An N."/>
            <person name="Hu Y."/>
            <person name="Zheng Y."/>
            <person name="Shi Y."/>
            <person name="Li Z."/>
            <person name="Liu Q."/>
            <person name="Chen Y."/>
            <person name="Zhao J."/>
            <person name="Qu N."/>
            <person name="Zhao S."/>
            <person name="Tian F."/>
            <person name="Wang X."/>
            <person name="Wang H."/>
            <person name="Xu L."/>
            <person name="Liu X."/>
            <person name="Vinar T."/>
            <person name="Wang Y."/>
            <person name="Lam T.W."/>
            <person name="Yiu S.M."/>
            <person name="Liu S."/>
            <person name="Zhang H."/>
            <person name="Li D."/>
            <person name="Huang Y."/>
            <person name="Wang X."/>
            <person name="Yang G."/>
            <person name="Jiang Z."/>
            <person name="Wang J."/>
            <person name="Qin N."/>
            <person name="Li L."/>
            <person name="Li J."/>
            <person name="Bolund L."/>
            <person name="Kristiansen K."/>
            <person name="Wong G.K."/>
            <person name="Olson M."/>
            <person name="Zhang X."/>
            <person name="Li S."/>
            <person name="Yang H."/>
            <person name="Wang J."/>
            <person name="Wang J."/>
        </authorList>
    </citation>
    <scope>NUCLEOTIDE SEQUENCE [LARGE SCALE GENOMIC DNA]</scope>
</reference>
<dbReference type="InterPro" id="IPR051496">
    <property type="entry name" value="H-rev107_PLA/AT"/>
</dbReference>
<dbReference type="AlphaFoldDB" id="A0A7N5JKL9"/>
<dbReference type="InParanoid" id="A0A7N5JKL9"/>
<dbReference type="InterPro" id="IPR007053">
    <property type="entry name" value="LRAT_dom"/>
</dbReference>
<reference evidence="6" key="2">
    <citation type="submission" date="2025-08" db="UniProtKB">
        <authorList>
            <consortium name="Ensembl"/>
        </authorList>
    </citation>
    <scope>IDENTIFICATION</scope>
</reference>
<keyword evidence="7" id="KW-1185">Reference proteome</keyword>